<dbReference type="AlphaFoldDB" id="A0A1H1HZD0"/>
<protein>
    <submittedName>
        <fullName evidence="2">Cellulose biosynthesis protein BcsQ</fullName>
    </submittedName>
</protein>
<dbReference type="EMBL" id="FNKH01000003">
    <property type="protein sequence ID" value="SDR30794.1"/>
    <property type="molecule type" value="Genomic_DNA"/>
</dbReference>
<dbReference type="InterPro" id="IPR025669">
    <property type="entry name" value="AAA_dom"/>
</dbReference>
<keyword evidence="3" id="KW-1185">Reference proteome</keyword>
<evidence type="ECO:0000313" key="2">
    <source>
        <dbReference type="EMBL" id="SDR30794.1"/>
    </source>
</evidence>
<evidence type="ECO:0000313" key="3">
    <source>
        <dbReference type="Proteomes" id="UP000181917"/>
    </source>
</evidence>
<dbReference type="RefSeq" id="WP_205834790.1">
    <property type="nucleotide sequence ID" value="NZ_CP018865.1"/>
</dbReference>
<reference evidence="2 3" key="1">
    <citation type="submission" date="2016-10" db="EMBL/GenBank/DDBJ databases">
        <authorList>
            <person name="de Groot N.N."/>
        </authorList>
    </citation>
    <scope>NUCLEOTIDE SEQUENCE [LARGE SCALE GENOMIC DNA]</scope>
    <source>
        <strain evidence="2 3">DSM 20117</strain>
    </source>
</reference>
<feature type="domain" description="AAA" evidence="1">
    <location>
        <begin position="11"/>
        <end position="189"/>
    </location>
</feature>
<dbReference type="CDD" id="cd02042">
    <property type="entry name" value="ParAB_family"/>
    <property type="match status" value="1"/>
</dbReference>
<evidence type="ECO:0000259" key="1">
    <source>
        <dbReference type="Pfam" id="PF13614"/>
    </source>
</evidence>
<dbReference type="InterPro" id="IPR027417">
    <property type="entry name" value="P-loop_NTPase"/>
</dbReference>
<dbReference type="SUPFAM" id="SSF52540">
    <property type="entry name" value="P-loop containing nucleoside triphosphate hydrolases"/>
    <property type="match status" value="1"/>
</dbReference>
<dbReference type="Pfam" id="PF13614">
    <property type="entry name" value="AAA_31"/>
    <property type="match status" value="1"/>
</dbReference>
<dbReference type="Proteomes" id="UP000181917">
    <property type="component" value="Unassembled WGS sequence"/>
</dbReference>
<dbReference type="InterPro" id="IPR050678">
    <property type="entry name" value="DNA_Partitioning_ATPase"/>
</dbReference>
<name>A0A1H1HZD0_9MICC</name>
<sequence>MNQIDRAALSRVIAVINGKGGVFKTTLTANIGGLLAQSGYRVLLVDLDPQGNLAEDLGYTSKEHNDDGKALAAAIAFDGPVTPVESGRENLDVLPGGPYLDSAAASLASRTQKDPDGAQLALARVLAPIAGDYDMVIIDCPPGNEPLQSAAVAAARYALIPVKTDLSSLKGMTAVAKRLDGVVKLNPMLDLLGVVLVGTAKSASKVQRVAREHVTQLFGVDTVLFPMTVRHAESTAQVTRQKGLLAHEVEKQVNSAPKWFEVLKGQADASEAGPRSAANVAGDLHAVTQEVIARIVAIESEKEEQNV</sequence>
<proteinExistence type="predicted"/>
<dbReference type="PANTHER" id="PTHR13696">
    <property type="entry name" value="P-LOOP CONTAINING NUCLEOSIDE TRIPHOSPHATE HYDROLASE"/>
    <property type="match status" value="1"/>
</dbReference>
<dbReference type="Gene3D" id="3.40.50.300">
    <property type="entry name" value="P-loop containing nucleotide triphosphate hydrolases"/>
    <property type="match status" value="1"/>
</dbReference>
<accession>A0A1H1HZD0</accession>
<dbReference type="PANTHER" id="PTHR13696:SF52">
    <property type="entry name" value="PARA FAMILY PROTEIN CT_582"/>
    <property type="match status" value="1"/>
</dbReference>
<organism evidence="2 3">
    <name type="scientific">Crystallibacter crystallopoietes</name>
    <dbReference type="NCBI Taxonomy" id="37928"/>
    <lineage>
        <taxon>Bacteria</taxon>
        <taxon>Bacillati</taxon>
        <taxon>Actinomycetota</taxon>
        <taxon>Actinomycetes</taxon>
        <taxon>Micrococcales</taxon>
        <taxon>Micrococcaceae</taxon>
        <taxon>Crystallibacter</taxon>
    </lineage>
</organism>
<dbReference type="STRING" id="37928.SAMN04489742_4837"/>
<gene>
    <name evidence="2" type="ORF">SAMN04489742_4837</name>
</gene>